<gene>
    <name evidence="1" type="ORF">S01H4_11743</name>
</gene>
<protein>
    <submittedName>
        <fullName evidence="1">Uncharacterized protein</fullName>
    </submittedName>
</protein>
<reference evidence="1" key="1">
    <citation type="journal article" date="2014" name="Front. Microbiol.">
        <title>High frequency of phylogenetically diverse reductive dehalogenase-homologous genes in deep subseafloor sedimentary metagenomes.</title>
        <authorList>
            <person name="Kawai M."/>
            <person name="Futagami T."/>
            <person name="Toyoda A."/>
            <person name="Takaki Y."/>
            <person name="Nishi S."/>
            <person name="Hori S."/>
            <person name="Arai W."/>
            <person name="Tsubouchi T."/>
            <person name="Morono Y."/>
            <person name="Uchiyama I."/>
            <person name="Ito T."/>
            <person name="Fujiyama A."/>
            <person name="Inagaki F."/>
            <person name="Takami H."/>
        </authorList>
    </citation>
    <scope>NUCLEOTIDE SEQUENCE</scope>
    <source>
        <strain evidence="1">Expedition CK06-06</strain>
    </source>
</reference>
<accession>X0ZAM6</accession>
<organism evidence="1">
    <name type="scientific">marine sediment metagenome</name>
    <dbReference type="NCBI Taxonomy" id="412755"/>
    <lineage>
        <taxon>unclassified sequences</taxon>
        <taxon>metagenomes</taxon>
        <taxon>ecological metagenomes</taxon>
    </lineage>
</organism>
<proteinExistence type="predicted"/>
<name>X0ZAM6_9ZZZZ</name>
<comment type="caution">
    <text evidence="1">The sequence shown here is derived from an EMBL/GenBank/DDBJ whole genome shotgun (WGS) entry which is preliminary data.</text>
</comment>
<sequence>MRLPNKEEGWYYDERNHAFQREIIPEETHKITNPSQQLKSVFNINELELILE</sequence>
<dbReference type="EMBL" id="BART01004828">
    <property type="protein sequence ID" value="GAG57453.1"/>
    <property type="molecule type" value="Genomic_DNA"/>
</dbReference>
<dbReference type="AlphaFoldDB" id="X0ZAM6"/>
<evidence type="ECO:0000313" key="1">
    <source>
        <dbReference type="EMBL" id="GAG57453.1"/>
    </source>
</evidence>